<proteinExistence type="predicted"/>
<feature type="non-terminal residue" evidence="1">
    <location>
        <position position="96"/>
    </location>
</feature>
<accession>A0AAV5UKA1</accession>
<organism evidence="1 2">
    <name type="scientific">Pristionchus entomophagus</name>
    <dbReference type="NCBI Taxonomy" id="358040"/>
    <lineage>
        <taxon>Eukaryota</taxon>
        <taxon>Metazoa</taxon>
        <taxon>Ecdysozoa</taxon>
        <taxon>Nematoda</taxon>
        <taxon>Chromadorea</taxon>
        <taxon>Rhabditida</taxon>
        <taxon>Rhabditina</taxon>
        <taxon>Diplogasteromorpha</taxon>
        <taxon>Diplogasteroidea</taxon>
        <taxon>Neodiplogasteridae</taxon>
        <taxon>Pristionchus</taxon>
    </lineage>
</organism>
<protein>
    <submittedName>
        <fullName evidence="1">Uncharacterized protein</fullName>
    </submittedName>
</protein>
<keyword evidence="2" id="KW-1185">Reference proteome</keyword>
<sequence length="96" mass="10539">VSNRQPGEKTWQHQGKQIECGLEGDCVSDTLQGGRLQNSLGLQVFGRLSHRGFKNVSASSSKGFSLLHVNILSDFDGILLFPDIIEVVQIWVDKSA</sequence>
<dbReference type="Proteomes" id="UP001432027">
    <property type="component" value="Unassembled WGS sequence"/>
</dbReference>
<gene>
    <name evidence="1" type="ORF">PENTCL1PPCAC_29050</name>
</gene>
<name>A0AAV5UKA1_9BILA</name>
<evidence type="ECO:0000313" key="2">
    <source>
        <dbReference type="Proteomes" id="UP001432027"/>
    </source>
</evidence>
<feature type="non-terminal residue" evidence="1">
    <location>
        <position position="1"/>
    </location>
</feature>
<evidence type="ECO:0000313" key="1">
    <source>
        <dbReference type="EMBL" id="GMT06876.1"/>
    </source>
</evidence>
<dbReference type="AlphaFoldDB" id="A0AAV5UKA1"/>
<comment type="caution">
    <text evidence="1">The sequence shown here is derived from an EMBL/GenBank/DDBJ whole genome shotgun (WGS) entry which is preliminary data.</text>
</comment>
<reference evidence="1" key="1">
    <citation type="submission" date="2023-10" db="EMBL/GenBank/DDBJ databases">
        <title>Genome assembly of Pristionchus species.</title>
        <authorList>
            <person name="Yoshida K."/>
            <person name="Sommer R.J."/>
        </authorList>
    </citation>
    <scope>NUCLEOTIDE SEQUENCE</scope>
    <source>
        <strain evidence="1">RS0144</strain>
    </source>
</reference>
<dbReference type="EMBL" id="BTSX01000006">
    <property type="protein sequence ID" value="GMT06876.1"/>
    <property type="molecule type" value="Genomic_DNA"/>
</dbReference>